<dbReference type="FunFam" id="3.30.200.20:FF:000098">
    <property type="entry name" value="Nuclear receptor-binding protein 1"/>
    <property type="match status" value="1"/>
</dbReference>
<keyword evidence="6" id="KW-0007">Acetylation</keyword>
<reference evidence="14" key="1">
    <citation type="journal article" date="2018" name="PLoS ONE">
        <title>Chinook salmon (Oncorhynchus tshawytscha) genome and transcriptome.</title>
        <authorList>
            <person name="Christensen K.A."/>
            <person name="Leong J.S."/>
            <person name="Sakhrani D."/>
            <person name="Biagi C.A."/>
            <person name="Minkley D.R."/>
            <person name="Withler R.E."/>
            <person name="Rondeau E.B."/>
            <person name="Koop B.F."/>
            <person name="Devlin R.H."/>
        </authorList>
    </citation>
    <scope>NUCLEOTIDE SEQUENCE [LARGE SCALE GENOMIC DNA]</scope>
</reference>
<reference evidence="13" key="3">
    <citation type="submission" date="2025-09" db="UniProtKB">
        <authorList>
            <consortium name="Ensembl"/>
        </authorList>
    </citation>
    <scope>IDENTIFICATION</scope>
</reference>
<dbReference type="CDD" id="cd14034">
    <property type="entry name" value="PK_NRBP1"/>
    <property type="match status" value="1"/>
</dbReference>
<dbReference type="FunFam" id="1.10.510.10:FF:000181">
    <property type="entry name" value="Nuclear receptor-binding protein 1"/>
    <property type="match status" value="1"/>
</dbReference>
<feature type="domain" description="Protein kinase" evidence="12">
    <location>
        <begin position="69"/>
        <end position="328"/>
    </location>
</feature>
<feature type="compositionally biased region" description="Low complexity" evidence="11">
    <location>
        <begin position="20"/>
        <end position="42"/>
    </location>
</feature>
<keyword evidence="5" id="KW-0597">Phosphoprotein</keyword>
<evidence type="ECO:0000256" key="11">
    <source>
        <dbReference type="SAM" id="MobiDB-lite"/>
    </source>
</evidence>
<evidence type="ECO:0000313" key="13">
    <source>
        <dbReference type="Ensembl" id="ENSOTSP00005141543.1"/>
    </source>
</evidence>
<feature type="compositionally biased region" description="Low complexity" evidence="11">
    <location>
        <begin position="416"/>
        <end position="428"/>
    </location>
</feature>
<keyword evidence="8" id="KW-0966">Cell projection</keyword>
<protein>
    <recommendedName>
        <fullName evidence="10">Nuclear receptor-binding protein</fullName>
    </recommendedName>
</protein>
<evidence type="ECO:0000256" key="9">
    <source>
        <dbReference type="ARBA" id="ARBA00063706"/>
    </source>
</evidence>
<feature type="compositionally biased region" description="Acidic residues" evidence="11">
    <location>
        <begin position="43"/>
        <end position="58"/>
    </location>
</feature>
<comment type="subunit">
    <text evidence="9">Homodimer. Binds to MLF1, recruiting a serine kinase which phosphorylates both itself and MLF1. Phosphorylated MLF1 binds to YWHAZ and is retained in the cytoplasm. Interacts with ELOC/TCEB1, ELOB/TCEB2, TSC22D2 and TSC22D4. Interacts with the Elongin BC E3 ubiquitin ligase complex via its interaction with ELOB/TCEB2 and ELOC/TCEB1. Interacts with SALL4.</text>
</comment>
<keyword evidence="4" id="KW-0963">Cytoplasm</keyword>
<dbReference type="SUPFAM" id="SSF56112">
    <property type="entry name" value="Protein kinase-like (PK-like)"/>
    <property type="match status" value="1"/>
</dbReference>
<dbReference type="GeneTree" id="ENSGT00940000155605"/>
<evidence type="ECO:0000256" key="7">
    <source>
        <dbReference type="ARBA" id="ARBA00023136"/>
    </source>
</evidence>
<evidence type="ECO:0000256" key="8">
    <source>
        <dbReference type="ARBA" id="ARBA00023273"/>
    </source>
</evidence>
<dbReference type="Gene3D" id="3.30.200.20">
    <property type="entry name" value="Phosphorylase Kinase, domain 1"/>
    <property type="match status" value="1"/>
</dbReference>
<dbReference type="Ensembl" id="ENSOTST00005153851.1">
    <property type="protein sequence ID" value="ENSOTSP00005141543.1"/>
    <property type="gene ID" value="ENSOTSG00005024009.2"/>
</dbReference>
<evidence type="ECO:0000256" key="5">
    <source>
        <dbReference type="ARBA" id="ARBA00022553"/>
    </source>
</evidence>
<name>A0AAZ3RKI4_ONCTS</name>
<evidence type="ECO:0000256" key="3">
    <source>
        <dbReference type="ARBA" id="ARBA00004510"/>
    </source>
</evidence>
<dbReference type="InterPro" id="IPR000719">
    <property type="entry name" value="Prot_kinase_dom"/>
</dbReference>
<keyword evidence="7" id="KW-0472">Membrane</keyword>
<evidence type="ECO:0000313" key="14">
    <source>
        <dbReference type="Proteomes" id="UP000694402"/>
    </source>
</evidence>
<dbReference type="GO" id="GO:0030027">
    <property type="term" value="C:lamellipodium"/>
    <property type="evidence" value="ECO:0007669"/>
    <property type="project" value="UniProtKB-SubCell"/>
</dbReference>
<evidence type="ECO:0000256" key="2">
    <source>
        <dbReference type="ARBA" id="ARBA00004496"/>
    </source>
</evidence>
<dbReference type="InterPro" id="IPR011009">
    <property type="entry name" value="Kinase-like_dom_sf"/>
</dbReference>
<gene>
    <name evidence="13" type="primary">NRBP1</name>
</gene>
<evidence type="ECO:0000259" key="12">
    <source>
        <dbReference type="PROSITE" id="PS50011"/>
    </source>
</evidence>
<dbReference type="Proteomes" id="UP000694402">
    <property type="component" value="Unassembled WGS sequence"/>
</dbReference>
<evidence type="ECO:0000256" key="4">
    <source>
        <dbReference type="ARBA" id="ARBA00022490"/>
    </source>
</evidence>
<feature type="region of interest" description="Disordered" evidence="11">
    <location>
        <begin position="1"/>
        <end position="61"/>
    </location>
</feature>
<evidence type="ECO:0000256" key="1">
    <source>
        <dbReference type="ARBA" id="ARBA00004308"/>
    </source>
</evidence>
<dbReference type="InterPro" id="IPR050588">
    <property type="entry name" value="WNK_Ser-Thr_kinase"/>
</dbReference>
<dbReference type="PROSITE" id="PS50011">
    <property type="entry name" value="PROTEIN_KINASE_DOM"/>
    <property type="match status" value="1"/>
</dbReference>
<dbReference type="GO" id="GO:0005524">
    <property type="term" value="F:ATP binding"/>
    <property type="evidence" value="ECO:0007669"/>
    <property type="project" value="InterPro"/>
</dbReference>
<comment type="subcellular location">
    <subcellularLocation>
        <location evidence="3">Cell projection</location>
        <location evidence="3">Lamellipodium</location>
    </subcellularLocation>
    <subcellularLocation>
        <location evidence="2">Cytoplasm</location>
    </subcellularLocation>
    <subcellularLocation>
        <location evidence="1">Endomembrane system</location>
    </subcellularLocation>
</comment>
<sequence length="608" mass="67576">MSEGEGKQVLDSVQEGKPESMVASPTVSPPVSTVTQPPATAATEDEEEESEDESEILEESPCGRWQKRREEVNQRNVPGIDNAYLAMDTEEGVEVVWNEVMFSERKNFKLQEEKVKAVFDNLIQLEHLNIVKFHKYWADVKENRARVIFITEYMSSGSLKQFLKKTKKNHKTMNEKAWKRWCTQILSALSYLHSCDPPIIHGNLTCDTIFIQHNGLIKIGSVAPDTINNHVKTCREEQKSLHFFAPEYGAVADVTTAVDIYSFGMCALEMAVLEIQSNGESSYVSQEAINSAIQFLEDPLQREFIQKCLEQDPSKRPTAKELLFHQALFEVPLLKLLAAHCIVSHQHMIPENALEDMTKNMDLNLVIVEVKDGVQMKLSQFPALELDKFLEDVRNGIYPLTAFGVPGPKQPEQEAVKSPIVPPSVKSPTPEPAEMETRKVSPKGGGGSTELENRKVRPKGGGGSTELENRKVSPKGGGGSTELENRKVSPKGGGGSTDLETRKVSPKGGGGSTEMETRKVLQMQCNIEPVDEGAKHHLTLLLKLEDKLNRHLSCDLLPNENVQELAVELVQLGFISEGDQPRLASVLEEAFSKFYSRNGFLNPVTVSS</sequence>
<feature type="region of interest" description="Disordered" evidence="11">
    <location>
        <begin position="404"/>
        <end position="517"/>
    </location>
</feature>
<dbReference type="PANTHER" id="PTHR13902">
    <property type="entry name" value="SERINE/THREONINE-PROTEIN KINASE WNK WITH NO LYSINE -RELATED"/>
    <property type="match status" value="1"/>
</dbReference>
<evidence type="ECO:0000256" key="6">
    <source>
        <dbReference type="ARBA" id="ARBA00022990"/>
    </source>
</evidence>
<dbReference type="GO" id="GO:0004672">
    <property type="term" value="F:protein kinase activity"/>
    <property type="evidence" value="ECO:0007669"/>
    <property type="project" value="InterPro"/>
</dbReference>
<accession>A0AAZ3RKI4</accession>
<evidence type="ECO:0000256" key="10">
    <source>
        <dbReference type="ARBA" id="ARBA00067236"/>
    </source>
</evidence>
<dbReference type="Gene3D" id="1.10.510.10">
    <property type="entry name" value="Transferase(Phosphotransferase) domain 1"/>
    <property type="match status" value="1"/>
</dbReference>
<dbReference type="Pfam" id="PF00069">
    <property type="entry name" value="Pkinase"/>
    <property type="match status" value="1"/>
</dbReference>
<feature type="compositionally biased region" description="Basic and acidic residues" evidence="11">
    <location>
        <begin position="1"/>
        <end position="18"/>
    </location>
</feature>
<proteinExistence type="predicted"/>
<organism evidence="13 14">
    <name type="scientific">Oncorhynchus tshawytscha</name>
    <name type="common">Chinook salmon</name>
    <name type="synonym">Salmo tshawytscha</name>
    <dbReference type="NCBI Taxonomy" id="74940"/>
    <lineage>
        <taxon>Eukaryota</taxon>
        <taxon>Metazoa</taxon>
        <taxon>Chordata</taxon>
        <taxon>Craniata</taxon>
        <taxon>Vertebrata</taxon>
        <taxon>Euteleostomi</taxon>
        <taxon>Actinopterygii</taxon>
        <taxon>Neopterygii</taxon>
        <taxon>Teleostei</taxon>
        <taxon>Protacanthopterygii</taxon>
        <taxon>Salmoniformes</taxon>
        <taxon>Salmonidae</taxon>
        <taxon>Salmoninae</taxon>
        <taxon>Oncorhynchus</taxon>
    </lineage>
</organism>
<dbReference type="GO" id="GO:0005737">
    <property type="term" value="C:cytoplasm"/>
    <property type="evidence" value="ECO:0007669"/>
    <property type="project" value="UniProtKB-SubCell"/>
</dbReference>
<dbReference type="AlphaFoldDB" id="A0AAZ3RKI4"/>
<reference evidence="13" key="2">
    <citation type="submission" date="2025-08" db="UniProtKB">
        <authorList>
            <consortium name="Ensembl"/>
        </authorList>
    </citation>
    <scope>IDENTIFICATION</scope>
</reference>
<keyword evidence="14" id="KW-1185">Reference proteome</keyword>
<dbReference type="GO" id="GO:0012505">
    <property type="term" value="C:endomembrane system"/>
    <property type="evidence" value="ECO:0007669"/>
    <property type="project" value="UniProtKB-SubCell"/>
</dbReference>